<organism evidence="3 4">
    <name type="scientific">Paracerasibacillus soli</name>
    <dbReference type="NCBI Taxonomy" id="480284"/>
    <lineage>
        <taxon>Bacteria</taxon>
        <taxon>Bacillati</taxon>
        <taxon>Bacillota</taxon>
        <taxon>Bacilli</taxon>
        <taxon>Bacillales</taxon>
        <taxon>Bacillaceae</taxon>
        <taxon>Paracerasibacillus</taxon>
    </lineage>
</organism>
<comment type="caution">
    <text evidence="3">The sequence shown here is derived from an EMBL/GenBank/DDBJ whole genome shotgun (WGS) entry which is preliminary data.</text>
</comment>
<dbReference type="EMBL" id="JAWDIQ010000001">
    <property type="protein sequence ID" value="MDY0408402.1"/>
    <property type="molecule type" value="Genomic_DNA"/>
</dbReference>
<gene>
    <name evidence="3" type="ORF">RWD45_07320</name>
</gene>
<keyword evidence="2" id="KW-0812">Transmembrane</keyword>
<keyword evidence="2" id="KW-1133">Transmembrane helix</keyword>
<feature type="region of interest" description="Disordered" evidence="1">
    <location>
        <begin position="53"/>
        <end position="73"/>
    </location>
</feature>
<name>A0ABU5CRG6_9BACI</name>
<keyword evidence="2" id="KW-0472">Membrane</keyword>
<evidence type="ECO:0000256" key="1">
    <source>
        <dbReference type="SAM" id="MobiDB-lite"/>
    </source>
</evidence>
<feature type="transmembrane region" description="Helical" evidence="2">
    <location>
        <begin position="25"/>
        <end position="43"/>
    </location>
</feature>
<dbReference type="RefSeq" id="WP_320379139.1">
    <property type="nucleotide sequence ID" value="NZ_JAWDIQ010000001.1"/>
</dbReference>
<evidence type="ECO:0000313" key="3">
    <source>
        <dbReference type="EMBL" id="MDY0408402.1"/>
    </source>
</evidence>
<proteinExistence type="predicted"/>
<dbReference type="Proteomes" id="UP001275315">
    <property type="component" value="Unassembled WGS sequence"/>
</dbReference>
<accession>A0ABU5CRG6</accession>
<keyword evidence="4" id="KW-1185">Reference proteome</keyword>
<protein>
    <submittedName>
        <fullName evidence="3">Stage III sporulation protein AG</fullName>
    </submittedName>
</protein>
<sequence length="174" mass="19882">MINKIKEWLQFTDDNQKNKRPLKSYVILIGLLGLLFMILGNVFSPSKKEDQVEFNLPKESNEESTETNANSPTMTADVNELETTYKKQLEAMLENIQGVSNVEVMINLDSTNVKVYEKNLITGKQLTDENDKNGGNRQIEDNTEETQVVVVRQGDKETPLLVQTKNHQYEAYLL</sequence>
<reference evidence="3 4" key="1">
    <citation type="submission" date="2023-10" db="EMBL/GenBank/DDBJ databases">
        <title>Virgibacillus soli CC-YMP-6 genome.</title>
        <authorList>
            <person name="Miliotis G."/>
            <person name="Sengupta P."/>
            <person name="Hameed A."/>
            <person name="Chuvochina M."/>
            <person name="Mcdonagh F."/>
            <person name="Simpson A.C."/>
            <person name="Singh N.K."/>
            <person name="Rekha P.D."/>
            <person name="Raman K."/>
            <person name="Hugenholtz P."/>
            <person name="Venkateswaran K."/>
        </authorList>
    </citation>
    <scope>NUCLEOTIDE SEQUENCE [LARGE SCALE GENOMIC DNA]</scope>
    <source>
        <strain evidence="3 4">CC-YMP-6</strain>
    </source>
</reference>
<evidence type="ECO:0000313" key="4">
    <source>
        <dbReference type="Proteomes" id="UP001275315"/>
    </source>
</evidence>
<evidence type="ECO:0000256" key="2">
    <source>
        <dbReference type="SAM" id="Phobius"/>
    </source>
</evidence>